<dbReference type="EMBL" id="CP013067">
    <property type="protein sequence ID" value="ALP43745.1"/>
    <property type="molecule type" value="Genomic_DNA"/>
</dbReference>
<evidence type="ECO:0000313" key="1">
    <source>
        <dbReference type="EMBL" id="ALP43745.1"/>
    </source>
</evidence>
<gene>
    <name evidence="1" type="ORF">WL1483_4326</name>
</gene>
<accession>A0A0S2SPX6</accession>
<dbReference type="Pfam" id="PF14255">
    <property type="entry name" value="Zn_ribbon_21"/>
    <property type="match status" value="1"/>
</dbReference>
<dbReference type="Proteomes" id="UP000058114">
    <property type="component" value="Chromosome"/>
</dbReference>
<dbReference type="AlphaFoldDB" id="A0A0S2SPX6"/>
<reference evidence="2" key="1">
    <citation type="submission" date="2015-10" db="EMBL/GenBank/DDBJ databases">
        <title>Complete Genome Sequence of Aeromonas schubertii strain WL1483.</title>
        <authorList>
            <person name="Liu L."/>
        </authorList>
    </citation>
    <scope>NUCLEOTIDE SEQUENCE [LARGE SCALE GENOMIC DNA]</scope>
    <source>
        <strain evidence="2">WL1483</strain>
    </source>
</reference>
<dbReference type="KEGG" id="asr:WL1483_4326"/>
<sequence>MGREETMITYTSKRIVCPHCGHHTVVELDASQGDQDYYEDCMACCNPIHLRLHKDEERDRLQLFVDADDEQIF</sequence>
<dbReference type="PIRSF" id="PIRSF037225">
    <property type="entry name" value="UCP037225"/>
    <property type="match status" value="1"/>
</dbReference>
<dbReference type="InterPro" id="IPR017143">
    <property type="entry name" value="UCP037225"/>
</dbReference>
<evidence type="ECO:0000313" key="2">
    <source>
        <dbReference type="Proteomes" id="UP000058114"/>
    </source>
</evidence>
<protein>
    <recommendedName>
        <fullName evidence="3">CPXCG motif-containing cysteine-rich protein</fullName>
    </recommendedName>
</protein>
<reference evidence="1 2" key="2">
    <citation type="journal article" date="2016" name="Genome Announc.">
        <title>Complete Genome Sequence of the Highly Virulent Aeromonas schubertii Strain WL1483, Isolated from Diseased Snakehead Fish (Channa argus) in China.</title>
        <authorList>
            <person name="Liu L."/>
            <person name="Li N."/>
            <person name="Zhang D."/>
            <person name="Fu X."/>
            <person name="Shi C."/>
            <person name="Lin Q."/>
            <person name="Hao G."/>
        </authorList>
    </citation>
    <scope>NUCLEOTIDE SEQUENCE [LARGE SCALE GENOMIC DNA]</scope>
    <source>
        <strain evidence="1 2">WL1483</strain>
    </source>
</reference>
<name>A0A0S2SPX6_9GAMM</name>
<dbReference type="InterPro" id="IPR025990">
    <property type="entry name" value="zinc_ribbon_bacterial"/>
</dbReference>
<organism evidence="1 2">
    <name type="scientific">Aeromonas schubertii</name>
    <dbReference type="NCBI Taxonomy" id="652"/>
    <lineage>
        <taxon>Bacteria</taxon>
        <taxon>Pseudomonadati</taxon>
        <taxon>Pseudomonadota</taxon>
        <taxon>Gammaproteobacteria</taxon>
        <taxon>Aeromonadales</taxon>
        <taxon>Aeromonadaceae</taxon>
        <taxon>Aeromonas</taxon>
    </lineage>
</organism>
<dbReference type="PATRIC" id="fig|652.5.peg.2302"/>
<evidence type="ECO:0008006" key="3">
    <source>
        <dbReference type="Google" id="ProtNLM"/>
    </source>
</evidence>
<proteinExistence type="predicted"/>